<name>I4WW78_9GAMM</name>
<dbReference type="KEGG" id="rhd:R2APBS1_3463"/>
<feature type="domain" description="Mechanosensitive ion channel transmembrane helices 2/3" evidence="10">
    <location>
        <begin position="70"/>
        <end position="109"/>
    </location>
</feature>
<reference evidence="11 12" key="1">
    <citation type="submission" date="2012-04" db="EMBL/GenBank/DDBJ databases">
        <title>Complete genome of Rhodanobacter sp. 2APBS1.</title>
        <authorList>
            <consortium name="US DOE Joint Genome Institute"/>
            <person name="Huntemann M."/>
            <person name="Wei C.-L."/>
            <person name="Han J."/>
            <person name="Detter J.C."/>
            <person name="Han C."/>
            <person name="Tapia R."/>
            <person name="Munk A.C.C."/>
            <person name="Chen A."/>
            <person name="Krypides N."/>
            <person name="Mavromatis K."/>
            <person name="Markowitz V."/>
            <person name="Szeto E."/>
            <person name="Ivanova N."/>
            <person name="Mikhailova N."/>
            <person name="Ovchinnikova G."/>
            <person name="Pagani I."/>
            <person name="Pati A."/>
            <person name="Goodwin L."/>
            <person name="Peters L."/>
            <person name="Pitluck S."/>
            <person name="Woyke T."/>
            <person name="Prakash O."/>
            <person name="Elkins J."/>
            <person name="Brown S."/>
            <person name="Palumbo A."/>
            <person name="Hemme C."/>
            <person name="Zhou J."/>
            <person name="Watson D."/>
            <person name="Jardine P."/>
            <person name="Kostka J."/>
            <person name="Green S."/>
        </authorList>
    </citation>
    <scope>NUCLEOTIDE SEQUENCE [LARGE SCALE GENOMIC DNA]</scope>
    <source>
        <strain evidence="11 12">2APBS1</strain>
    </source>
</reference>
<dbReference type="AlphaFoldDB" id="I4WW78"/>
<proteinExistence type="inferred from homology"/>
<gene>
    <name evidence="11" type="ORF">R2APBS1_3463</name>
</gene>
<keyword evidence="7" id="KW-0406">Ion transport</keyword>
<dbReference type="STRING" id="666685.R2APBS1_3463"/>
<evidence type="ECO:0000256" key="7">
    <source>
        <dbReference type="RuleBase" id="RU369025"/>
    </source>
</evidence>
<keyword evidence="4 7" id="KW-0812">Transmembrane</keyword>
<keyword evidence="12" id="KW-1185">Reference proteome</keyword>
<feature type="transmembrane region" description="Helical" evidence="7">
    <location>
        <begin position="24"/>
        <end position="42"/>
    </location>
</feature>
<evidence type="ECO:0000256" key="2">
    <source>
        <dbReference type="ARBA" id="ARBA00008017"/>
    </source>
</evidence>
<evidence type="ECO:0000256" key="5">
    <source>
        <dbReference type="ARBA" id="ARBA00022989"/>
    </source>
</evidence>
<evidence type="ECO:0000259" key="10">
    <source>
        <dbReference type="Pfam" id="PF21088"/>
    </source>
</evidence>
<keyword evidence="3" id="KW-1003">Cell membrane</keyword>
<dbReference type="GO" id="GO:0008381">
    <property type="term" value="F:mechanosensitive monoatomic ion channel activity"/>
    <property type="evidence" value="ECO:0007669"/>
    <property type="project" value="InterPro"/>
</dbReference>
<evidence type="ECO:0000256" key="3">
    <source>
        <dbReference type="ARBA" id="ARBA00022475"/>
    </source>
</evidence>
<keyword evidence="5 7" id="KW-1133">Transmembrane helix</keyword>
<keyword evidence="7" id="KW-0997">Cell inner membrane</keyword>
<comment type="subcellular location">
    <subcellularLocation>
        <location evidence="7">Cell inner membrane</location>
        <topology evidence="7">Multi-pass membrane protein</topology>
    </subcellularLocation>
    <subcellularLocation>
        <location evidence="1">Cell membrane</location>
        <topology evidence="1">Multi-pass membrane protein</topology>
    </subcellularLocation>
</comment>
<keyword evidence="7" id="KW-0407">Ion channel</keyword>
<organism evidence="11 12">
    <name type="scientific">Rhodanobacter denitrificans</name>
    <dbReference type="NCBI Taxonomy" id="666685"/>
    <lineage>
        <taxon>Bacteria</taxon>
        <taxon>Pseudomonadati</taxon>
        <taxon>Pseudomonadota</taxon>
        <taxon>Gammaproteobacteria</taxon>
        <taxon>Lysobacterales</taxon>
        <taxon>Rhodanobacteraceae</taxon>
        <taxon>Rhodanobacter</taxon>
    </lineage>
</organism>
<evidence type="ECO:0000259" key="8">
    <source>
        <dbReference type="Pfam" id="PF00924"/>
    </source>
</evidence>
<dbReference type="SUPFAM" id="SSF82861">
    <property type="entry name" value="Mechanosensitive channel protein MscS (YggB), transmembrane region"/>
    <property type="match status" value="1"/>
</dbReference>
<feature type="transmembrane region" description="Helical" evidence="7">
    <location>
        <begin position="69"/>
        <end position="88"/>
    </location>
</feature>
<dbReference type="Gene3D" id="1.10.287.1260">
    <property type="match status" value="1"/>
</dbReference>
<dbReference type="RefSeq" id="WP_007509723.1">
    <property type="nucleotide sequence ID" value="NC_020541.1"/>
</dbReference>
<dbReference type="InterPro" id="IPR049142">
    <property type="entry name" value="MS_channel_1st"/>
</dbReference>
<evidence type="ECO:0000256" key="1">
    <source>
        <dbReference type="ARBA" id="ARBA00004651"/>
    </source>
</evidence>
<dbReference type="OrthoDB" id="9809206at2"/>
<dbReference type="GO" id="GO:0005886">
    <property type="term" value="C:plasma membrane"/>
    <property type="evidence" value="ECO:0007669"/>
    <property type="project" value="UniProtKB-SubCell"/>
</dbReference>
<dbReference type="EMBL" id="CP003470">
    <property type="protein sequence ID" value="AGG90526.1"/>
    <property type="molecule type" value="Genomic_DNA"/>
</dbReference>
<evidence type="ECO:0000313" key="12">
    <source>
        <dbReference type="Proteomes" id="UP000011859"/>
    </source>
</evidence>
<dbReference type="SUPFAM" id="SSF82689">
    <property type="entry name" value="Mechanosensitive channel protein MscS (YggB), C-terminal domain"/>
    <property type="match status" value="1"/>
</dbReference>
<dbReference type="InterPro" id="IPR008910">
    <property type="entry name" value="MSC_TM_helix"/>
</dbReference>
<keyword evidence="7" id="KW-0813">Transport</keyword>
<evidence type="ECO:0000313" key="11">
    <source>
        <dbReference type="EMBL" id="AGG90526.1"/>
    </source>
</evidence>
<comment type="subunit">
    <text evidence="7">Homoheptamer.</text>
</comment>
<evidence type="ECO:0000259" key="9">
    <source>
        <dbReference type="Pfam" id="PF21082"/>
    </source>
</evidence>
<dbReference type="HOGENOM" id="CLU_037945_1_1_6"/>
<dbReference type="InterPro" id="IPR011014">
    <property type="entry name" value="MscS_channel_TM-2"/>
</dbReference>
<comment type="caution">
    <text evidence="7">Lacks conserved residue(s) required for the propagation of feature annotation.</text>
</comment>
<dbReference type="InterPro" id="IPR049278">
    <property type="entry name" value="MS_channel_C"/>
</dbReference>
<feature type="transmembrane region" description="Helical" evidence="7">
    <location>
        <begin position="100"/>
        <end position="124"/>
    </location>
</feature>
<dbReference type="Gene3D" id="3.30.70.100">
    <property type="match status" value="1"/>
</dbReference>
<accession>M4NSQ4</accession>
<dbReference type="eggNOG" id="COG0668">
    <property type="taxonomic scope" value="Bacteria"/>
</dbReference>
<dbReference type="Pfam" id="PF21088">
    <property type="entry name" value="MS_channel_1st"/>
    <property type="match status" value="1"/>
</dbReference>
<dbReference type="PANTHER" id="PTHR30221:SF1">
    <property type="entry name" value="SMALL-CONDUCTANCE MECHANOSENSITIVE CHANNEL"/>
    <property type="match status" value="1"/>
</dbReference>
<dbReference type="PANTHER" id="PTHR30221">
    <property type="entry name" value="SMALL-CONDUCTANCE MECHANOSENSITIVE CHANNEL"/>
    <property type="match status" value="1"/>
</dbReference>
<evidence type="ECO:0000256" key="4">
    <source>
        <dbReference type="ARBA" id="ARBA00022692"/>
    </source>
</evidence>
<dbReference type="Pfam" id="PF00924">
    <property type="entry name" value="MS_channel_2nd"/>
    <property type="match status" value="1"/>
</dbReference>
<dbReference type="PATRIC" id="fig|666685.9.peg.1379"/>
<dbReference type="InterPro" id="IPR006685">
    <property type="entry name" value="MscS_channel_2nd"/>
</dbReference>
<dbReference type="SUPFAM" id="SSF50182">
    <property type="entry name" value="Sm-like ribonucleoproteins"/>
    <property type="match status" value="1"/>
</dbReference>
<dbReference type="Gene3D" id="2.30.30.60">
    <property type="match status" value="1"/>
</dbReference>
<feature type="domain" description="Mechanosensitive ion channel MscS" evidence="8">
    <location>
        <begin position="111"/>
        <end position="177"/>
    </location>
</feature>
<protein>
    <recommendedName>
        <fullName evidence="7">Small-conductance mechanosensitive channel</fullName>
    </recommendedName>
</protein>
<feature type="domain" description="Mechanosensitive ion channel MscS C-terminal" evidence="9">
    <location>
        <begin position="184"/>
        <end position="264"/>
    </location>
</feature>
<sequence length="294" mass="31184" precursor="true">MFDVSVVPAAARAVSTYSDQAVQLGLRLLGALLVLLLGMWMARRLAGFAQAALGRANLDSTLSGFLRNLIYGVLVVLLVVTALGVLGVPSAPLVAALGTAGLAIGLALQGSLSNLAWGVLLVLFRPFRVGDYVSAGGTEGTVQSINLMHTQLILPDNREAILPNAKIGGDAIVNFNRRGTRRFELKLGIAYRDDAERVMATIMQLMAADPRILKDPAPGVWIEGLSVQTVNLVLRGWTFVSDGWDAQTDLLHAIKRRIDARQISVPVGPTEITLVPGSALGGIVGNKDESAHHT</sequence>
<dbReference type="InterPro" id="IPR045275">
    <property type="entry name" value="MscS_archaea/bacteria_type"/>
</dbReference>
<accession>I4WW78</accession>
<dbReference type="InterPro" id="IPR010920">
    <property type="entry name" value="LSM_dom_sf"/>
</dbReference>
<comment type="similarity">
    <text evidence="2 7">Belongs to the MscS (TC 1.A.23) family.</text>
</comment>
<evidence type="ECO:0000256" key="6">
    <source>
        <dbReference type="ARBA" id="ARBA00023136"/>
    </source>
</evidence>
<dbReference type="Pfam" id="PF21082">
    <property type="entry name" value="MS_channel_3rd"/>
    <property type="match status" value="1"/>
</dbReference>
<dbReference type="Proteomes" id="UP000011859">
    <property type="component" value="Chromosome"/>
</dbReference>
<dbReference type="InterPro" id="IPR011066">
    <property type="entry name" value="MscS_channel_C_sf"/>
</dbReference>
<keyword evidence="6 7" id="KW-0472">Membrane</keyword>
<dbReference type="Pfam" id="PF05552">
    <property type="entry name" value="MS_channel_1st_1"/>
    <property type="match status" value="1"/>
</dbReference>
<dbReference type="InterPro" id="IPR023408">
    <property type="entry name" value="MscS_beta-dom_sf"/>
</dbReference>
<comment type="function">
    <text evidence="7">Mechanosensitive channel that participates in the regulation of osmotic pressure changes within the cell, opening in response to stretch forces in the membrane lipid bilayer, without the need for other proteins. Contributes to normal resistance to hypoosmotic shock. Forms an ion channel of 1.0 nanosiemens conductance with a slight preference for anions.</text>
</comment>